<feature type="region of interest" description="Disordered" evidence="1">
    <location>
        <begin position="658"/>
        <end position="679"/>
    </location>
</feature>
<protein>
    <submittedName>
        <fullName evidence="4">Amidase signature domain-containing protein</fullName>
    </submittedName>
</protein>
<evidence type="ECO:0000313" key="4">
    <source>
        <dbReference type="EMBL" id="KAE8333969.1"/>
    </source>
</evidence>
<dbReference type="Pfam" id="PF26053">
    <property type="entry name" value="DUF8016"/>
    <property type="match status" value="1"/>
</dbReference>
<dbReference type="EMBL" id="ML741761">
    <property type="protein sequence ID" value="KAE8333969.1"/>
    <property type="molecule type" value="Genomic_DNA"/>
</dbReference>
<dbReference type="InterPro" id="IPR058329">
    <property type="entry name" value="Arp1_N"/>
</dbReference>
<name>A0A5N6XPA7_9EURO</name>
<dbReference type="AlphaFoldDB" id="A0A5N6XPA7"/>
<dbReference type="Pfam" id="PF01425">
    <property type="entry name" value="Amidase"/>
    <property type="match status" value="1"/>
</dbReference>
<evidence type="ECO:0000256" key="1">
    <source>
        <dbReference type="SAM" id="MobiDB-lite"/>
    </source>
</evidence>
<dbReference type="Proteomes" id="UP000325945">
    <property type="component" value="Unassembled WGS sequence"/>
</dbReference>
<sequence length="679" mass="75266">MNASLVTLGRIPFYIPAHPILSFLAGLGRQVYGRATTELKPLSPTTLLIAHDIRDINGEWFESTVDSFMRVDDVFQAAFLENILLLIPETPEHVTIDKSLSSLFLEWGTKTAHIVKPRPACGLSDYKAGPYFLTNGELSQAWRIFEDTVDAFMFPTMASYNDPTQYHIPQTAGIPVPSRLYYDPPSPSKPLSGLRIAVKDVFHVKGIRTSAGSRAYQSLYPAQPNTARAVQQIIDAGGVIIGKTKTVQFASGEMARDWIDYLSPFNPRGDGYQDAGCSSTGSASCVAAYDFIDLALGTDTFGSVISPAAVQGIYGFRPSLTAISTDGTVPVSDALDTVGFMARSIDLTYQAGSVLLPMAKARTSSTVKNIFYPSDLFASKAPSYNNQILKFVREFREYANATKTDINLDEEWKGRMADHGDTIAEYMHTACAHVQLFDCYRNSKQWHDDYMKKTRRKPASDPFLLYKWRLGKDITEDQYNTARSQMNTFSEFMKTILPASQDGSSLESVMFAPVGRSSGIYRAAYYGHTLDKAASSMQGFGFWAQQIAVLSGHPWLTVPIGQFSYKSKVTEVEERLPLCVGVVGPKALKLIILIDIIIMITSICKTNRQPRKPSSECQQQRENPYILHHAVQTHEIDILYYIAAVALRQTPKFLRYSSGKQHLSGPGDHLSTPDDSTSI</sequence>
<keyword evidence="5" id="KW-1185">Reference proteome</keyword>
<evidence type="ECO:0000313" key="5">
    <source>
        <dbReference type="Proteomes" id="UP000325945"/>
    </source>
</evidence>
<accession>A0A5N6XPA7</accession>
<dbReference type="PANTHER" id="PTHR46310:SF7">
    <property type="entry name" value="AMIDASE 1"/>
    <property type="match status" value="1"/>
</dbReference>
<organism evidence="4 5">
    <name type="scientific">Aspergillus sergii</name>
    <dbReference type="NCBI Taxonomy" id="1034303"/>
    <lineage>
        <taxon>Eukaryota</taxon>
        <taxon>Fungi</taxon>
        <taxon>Dikarya</taxon>
        <taxon>Ascomycota</taxon>
        <taxon>Pezizomycotina</taxon>
        <taxon>Eurotiomycetes</taxon>
        <taxon>Eurotiomycetidae</taxon>
        <taxon>Eurotiales</taxon>
        <taxon>Aspergillaceae</taxon>
        <taxon>Aspergillus</taxon>
        <taxon>Aspergillus subgen. Circumdati</taxon>
    </lineage>
</organism>
<dbReference type="SUPFAM" id="SSF75304">
    <property type="entry name" value="Amidase signature (AS) enzymes"/>
    <property type="match status" value="1"/>
</dbReference>
<reference evidence="5" key="1">
    <citation type="submission" date="2019-04" db="EMBL/GenBank/DDBJ databases">
        <title>Friends and foes A comparative genomics studyof 23 Aspergillus species from section Flavi.</title>
        <authorList>
            <consortium name="DOE Joint Genome Institute"/>
            <person name="Kjaerbolling I."/>
            <person name="Vesth T."/>
            <person name="Frisvad J.C."/>
            <person name="Nybo J.L."/>
            <person name="Theobald S."/>
            <person name="Kildgaard S."/>
            <person name="Isbrandt T."/>
            <person name="Kuo A."/>
            <person name="Sato A."/>
            <person name="Lyhne E.K."/>
            <person name="Kogle M.E."/>
            <person name="Wiebenga A."/>
            <person name="Kun R.S."/>
            <person name="Lubbers R.J."/>
            <person name="Makela M.R."/>
            <person name="Barry K."/>
            <person name="Chovatia M."/>
            <person name="Clum A."/>
            <person name="Daum C."/>
            <person name="Haridas S."/>
            <person name="He G."/>
            <person name="LaButti K."/>
            <person name="Lipzen A."/>
            <person name="Mondo S."/>
            <person name="Riley R."/>
            <person name="Salamov A."/>
            <person name="Simmons B.A."/>
            <person name="Magnuson J.K."/>
            <person name="Henrissat B."/>
            <person name="Mortensen U.H."/>
            <person name="Larsen T.O."/>
            <person name="Devries R.P."/>
            <person name="Grigoriev I.V."/>
            <person name="Machida M."/>
            <person name="Baker S.E."/>
            <person name="Andersen M.R."/>
        </authorList>
    </citation>
    <scope>NUCLEOTIDE SEQUENCE [LARGE SCALE GENOMIC DNA]</scope>
    <source>
        <strain evidence="5">CBS 130017</strain>
    </source>
</reference>
<dbReference type="InterPro" id="IPR036928">
    <property type="entry name" value="AS_sf"/>
</dbReference>
<evidence type="ECO:0000259" key="3">
    <source>
        <dbReference type="Pfam" id="PF26053"/>
    </source>
</evidence>
<dbReference type="PANTHER" id="PTHR46310">
    <property type="entry name" value="AMIDASE 1"/>
    <property type="match status" value="1"/>
</dbReference>
<feature type="domain" description="Scytalone dehydratase-like protein Arp1 N-terminal" evidence="3">
    <location>
        <begin position="38"/>
        <end position="133"/>
    </location>
</feature>
<proteinExistence type="predicted"/>
<dbReference type="InterPro" id="IPR023631">
    <property type="entry name" value="Amidase_dom"/>
</dbReference>
<feature type="domain" description="Amidase" evidence="2">
    <location>
        <begin position="187"/>
        <end position="367"/>
    </location>
</feature>
<dbReference type="Gene3D" id="3.90.1300.10">
    <property type="entry name" value="Amidase signature (AS) domain"/>
    <property type="match status" value="1"/>
</dbReference>
<gene>
    <name evidence="4" type="ORF">BDV39DRAFT_198876</name>
</gene>
<evidence type="ECO:0000259" key="2">
    <source>
        <dbReference type="Pfam" id="PF01425"/>
    </source>
</evidence>